<accession>A0A0L8G4Y0</accession>
<evidence type="ECO:0000313" key="1">
    <source>
        <dbReference type="EMBL" id="KOF72107.1"/>
    </source>
</evidence>
<dbReference type="EMBL" id="KQ423828">
    <property type="protein sequence ID" value="KOF72107.1"/>
    <property type="molecule type" value="Genomic_DNA"/>
</dbReference>
<protein>
    <submittedName>
        <fullName evidence="1">Uncharacterized protein</fullName>
    </submittedName>
</protein>
<sequence length="69" mass="7894">MNISHLDDKAAIPGISAAIRLPTEAKETNDITSQISKLSFRGSNRLTFVKQHSRLEQYQFHDCYKEVML</sequence>
<gene>
    <name evidence="1" type="ORF">OCBIM_22000029mg</name>
</gene>
<reference evidence="1" key="1">
    <citation type="submission" date="2015-07" db="EMBL/GenBank/DDBJ databases">
        <title>MeaNS - Measles Nucleotide Surveillance Program.</title>
        <authorList>
            <person name="Tran T."/>
            <person name="Druce J."/>
        </authorList>
    </citation>
    <scope>NUCLEOTIDE SEQUENCE</scope>
    <source>
        <strain evidence="1">UCB-OBI-ISO-001</strain>
        <tissue evidence="1">Gonad</tissue>
    </source>
</reference>
<proteinExistence type="predicted"/>
<dbReference type="AlphaFoldDB" id="A0A0L8G4Y0"/>
<name>A0A0L8G4Y0_OCTBM</name>
<organism evidence="1">
    <name type="scientific">Octopus bimaculoides</name>
    <name type="common">California two-spotted octopus</name>
    <dbReference type="NCBI Taxonomy" id="37653"/>
    <lineage>
        <taxon>Eukaryota</taxon>
        <taxon>Metazoa</taxon>
        <taxon>Spiralia</taxon>
        <taxon>Lophotrochozoa</taxon>
        <taxon>Mollusca</taxon>
        <taxon>Cephalopoda</taxon>
        <taxon>Coleoidea</taxon>
        <taxon>Octopodiformes</taxon>
        <taxon>Octopoda</taxon>
        <taxon>Incirrata</taxon>
        <taxon>Octopodidae</taxon>
        <taxon>Octopus</taxon>
    </lineage>
</organism>